<dbReference type="InterPro" id="IPR036770">
    <property type="entry name" value="Ankyrin_rpt-contain_sf"/>
</dbReference>
<organism evidence="1 2">
    <name type="scientific">Reticulomyxa filosa</name>
    <dbReference type="NCBI Taxonomy" id="46433"/>
    <lineage>
        <taxon>Eukaryota</taxon>
        <taxon>Sar</taxon>
        <taxon>Rhizaria</taxon>
        <taxon>Retaria</taxon>
        <taxon>Foraminifera</taxon>
        <taxon>Monothalamids</taxon>
        <taxon>Reticulomyxidae</taxon>
        <taxon>Reticulomyxa</taxon>
    </lineage>
</organism>
<dbReference type="EMBL" id="ASPP01043718">
    <property type="protein sequence ID" value="ETN99506.1"/>
    <property type="molecule type" value="Genomic_DNA"/>
</dbReference>
<reference evidence="1 2" key="1">
    <citation type="journal article" date="2013" name="Curr. Biol.">
        <title>The Genome of the Foraminiferan Reticulomyxa filosa.</title>
        <authorList>
            <person name="Glockner G."/>
            <person name="Hulsmann N."/>
            <person name="Schleicher M."/>
            <person name="Noegel A.A."/>
            <person name="Eichinger L."/>
            <person name="Gallinger C."/>
            <person name="Pawlowski J."/>
            <person name="Sierra R."/>
            <person name="Euteneuer U."/>
            <person name="Pillet L."/>
            <person name="Moustafa A."/>
            <person name="Platzer M."/>
            <person name="Groth M."/>
            <person name="Szafranski K."/>
            <person name="Schliwa M."/>
        </authorList>
    </citation>
    <scope>NUCLEOTIDE SEQUENCE [LARGE SCALE GENOMIC DNA]</scope>
</reference>
<keyword evidence="2" id="KW-1185">Reference proteome</keyword>
<dbReference type="AlphaFoldDB" id="X6LEF7"/>
<feature type="non-terminal residue" evidence="1">
    <location>
        <position position="238"/>
    </location>
</feature>
<feature type="non-terminal residue" evidence="1">
    <location>
        <position position="1"/>
    </location>
</feature>
<name>X6LEF7_RETFI</name>
<sequence>SDNENKSRPTGSSSMLHKAVTKNEPLETMKFLVEIITDINQLDNTGKTALDYATKDSEVYYFLKRVGCLSSPQLRLINSMKTEMDEEKIRKVLKDYENEGEDLDFLDRHGNNLLHMATSACATKALIERIRTSPRYKKMLNQVNHNKETPLKSAIQNGVEIRIMQYLVQAGGGVPPQEDSVDDYAARHSSSVSINIEQSYNNIQDNVVMNIEDEEEDEEEEKKDNMIMIVVMTMIIII</sequence>
<dbReference type="SUPFAM" id="SSF48403">
    <property type="entry name" value="Ankyrin repeat"/>
    <property type="match status" value="1"/>
</dbReference>
<evidence type="ECO:0000313" key="2">
    <source>
        <dbReference type="Proteomes" id="UP000023152"/>
    </source>
</evidence>
<comment type="caution">
    <text evidence="1">The sequence shown here is derived from an EMBL/GenBank/DDBJ whole genome shotgun (WGS) entry which is preliminary data.</text>
</comment>
<dbReference type="Proteomes" id="UP000023152">
    <property type="component" value="Unassembled WGS sequence"/>
</dbReference>
<protein>
    <submittedName>
        <fullName evidence="1">Ankyrin repeat protein</fullName>
    </submittedName>
</protein>
<gene>
    <name evidence="1" type="ORF">RFI_37965</name>
</gene>
<evidence type="ECO:0000313" key="1">
    <source>
        <dbReference type="EMBL" id="ETN99506.1"/>
    </source>
</evidence>
<accession>X6LEF7</accession>
<proteinExistence type="predicted"/>
<dbReference type="Gene3D" id="1.25.40.20">
    <property type="entry name" value="Ankyrin repeat-containing domain"/>
    <property type="match status" value="2"/>
</dbReference>